<dbReference type="Pfam" id="PF01168">
    <property type="entry name" value="Ala_racemase_N"/>
    <property type="match status" value="1"/>
</dbReference>
<protein>
    <recommendedName>
        <fullName evidence="2">Pyridoxal phosphate homeostasis protein</fullName>
        <shortName evidence="2">PLP homeostasis protein</shortName>
    </recommendedName>
</protein>
<dbReference type="InterPro" id="IPR011078">
    <property type="entry name" value="PyrdxlP_homeostasis"/>
</dbReference>
<evidence type="ECO:0000313" key="5">
    <source>
        <dbReference type="EMBL" id="WWX25317.1"/>
    </source>
</evidence>
<dbReference type="Proteomes" id="UP001375370">
    <property type="component" value="Chromosome"/>
</dbReference>
<dbReference type="InterPro" id="IPR029066">
    <property type="entry name" value="PLP-binding_barrel"/>
</dbReference>
<dbReference type="HAMAP" id="MF_02087">
    <property type="entry name" value="PLP_homeostasis"/>
    <property type="match status" value="1"/>
</dbReference>
<comment type="function">
    <text evidence="2">Pyridoxal 5'-phosphate (PLP)-binding protein, which is involved in PLP homeostasis.</text>
</comment>
<feature type="modified residue" description="N6-(pyridoxal phosphate)lysine" evidence="2">
    <location>
        <position position="27"/>
    </location>
</feature>
<dbReference type="NCBIfam" id="TIGR00044">
    <property type="entry name" value="YggS family pyridoxal phosphate-dependent enzyme"/>
    <property type="match status" value="1"/>
</dbReference>
<evidence type="ECO:0000256" key="3">
    <source>
        <dbReference type="RuleBase" id="RU004514"/>
    </source>
</evidence>
<dbReference type="EMBL" id="CP146612">
    <property type="protein sequence ID" value="WWX25317.1"/>
    <property type="molecule type" value="Genomic_DNA"/>
</dbReference>
<dbReference type="PANTHER" id="PTHR10146">
    <property type="entry name" value="PROLINE SYNTHETASE CO-TRANSCRIBED BACTERIAL HOMOLOG PROTEIN"/>
    <property type="match status" value="1"/>
</dbReference>
<dbReference type="Gene3D" id="3.20.20.10">
    <property type="entry name" value="Alanine racemase"/>
    <property type="match status" value="1"/>
</dbReference>
<name>A0ABZ2J325_9CHLR</name>
<gene>
    <name evidence="5" type="ORF">V8247_08710</name>
</gene>
<dbReference type="InterPro" id="IPR001608">
    <property type="entry name" value="Ala_racemase_N"/>
</dbReference>
<dbReference type="RefSeq" id="WP_338737457.1">
    <property type="nucleotide sequence ID" value="NZ_CP146612.1"/>
</dbReference>
<dbReference type="SUPFAM" id="SSF51419">
    <property type="entry name" value="PLP-binding barrel"/>
    <property type="match status" value="1"/>
</dbReference>
<dbReference type="PANTHER" id="PTHR10146:SF14">
    <property type="entry name" value="PYRIDOXAL PHOSPHATE HOMEOSTASIS PROTEIN"/>
    <property type="match status" value="1"/>
</dbReference>
<proteinExistence type="inferred from homology"/>
<feature type="domain" description="Alanine racemase N-terminal" evidence="4">
    <location>
        <begin position="3"/>
        <end position="224"/>
    </location>
</feature>
<evidence type="ECO:0000259" key="4">
    <source>
        <dbReference type="Pfam" id="PF01168"/>
    </source>
</evidence>
<evidence type="ECO:0000313" key="6">
    <source>
        <dbReference type="Proteomes" id="UP001375370"/>
    </source>
</evidence>
<dbReference type="CDD" id="cd00635">
    <property type="entry name" value="PLPDE_III_YBL036c_like"/>
    <property type="match status" value="1"/>
</dbReference>
<keyword evidence="1 2" id="KW-0663">Pyridoxal phosphate</keyword>
<organism evidence="5 6">
    <name type="scientific">Candidatus Dehalogenimonas loeffleri</name>
    <dbReference type="NCBI Taxonomy" id="3127115"/>
    <lineage>
        <taxon>Bacteria</taxon>
        <taxon>Bacillati</taxon>
        <taxon>Chloroflexota</taxon>
        <taxon>Dehalococcoidia</taxon>
        <taxon>Dehalococcoidales</taxon>
        <taxon>Dehalococcoidaceae</taxon>
        <taxon>Dehalogenimonas</taxon>
    </lineage>
</organism>
<dbReference type="PIRSF" id="PIRSF004848">
    <property type="entry name" value="YBL036c_PLPDEIII"/>
    <property type="match status" value="1"/>
</dbReference>
<sequence>MYDQITQNVRRLLGEIPPYVTVVAAAKTRTPDEIRAAIDGGVSIIGENYVQEAARTKIELGNSDRLGAEATLHYIGHLQLNKVKKAVEIFDVIETVDTKRLADELNAQAKRINKVLPVLIEINIAGEPQKAGVMPDQLPELALYLDSLPNLRLQGLMTMGPRLEESGLRKYFAETKRLLGSIGQLGLPNSDLLYLSMGMSNSYRIAIEEGANLIRLGTAIFGERA</sequence>
<keyword evidence="6" id="KW-1185">Reference proteome</keyword>
<reference evidence="5 6" key="1">
    <citation type="submission" date="2024-03" db="EMBL/GenBank/DDBJ databases">
        <title>A Dehalogenimonas Isolated from Estuarine Sediments Dihaloeliminates Chlorinated Alkanes.</title>
        <authorList>
            <person name="Yang Y."/>
            <person name="Wang H."/>
        </authorList>
    </citation>
    <scope>NUCLEOTIDE SEQUENCE [LARGE SCALE GENOMIC DNA]</scope>
    <source>
        <strain evidence="5 6">W</strain>
    </source>
</reference>
<evidence type="ECO:0000256" key="2">
    <source>
        <dbReference type="HAMAP-Rule" id="MF_02087"/>
    </source>
</evidence>
<evidence type="ECO:0000256" key="1">
    <source>
        <dbReference type="ARBA" id="ARBA00022898"/>
    </source>
</evidence>
<accession>A0ABZ2J325</accession>
<comment type="similarity">
    <text evidence="2 3">Belongs to the pyridoxal phosphate-binding protein YggS/PROSC family.</text>
</comment>